<dbReference type="AlphaFoldDB" id="A0A378JF28"/>
<comment type="similarity">
    <text evidence="1">Belongs to the bacterial solute-binding protein 3 family.</text>
</comment>
<dbReference type="Proteomes" id="UP000254476">
    <property type="component" value="Unassembled WGS sequence"/>
</dbReference>
<dbReference type="SUPFAM" id="SSF53850">
    <property type="entry name" value="Periplasmic binding protein-like II"/>
    <property type="match status" value="1"/>
</dbReference>
<proteinExistence type="inferred from homology"/>
<keyword evidence="6" id="KW-1185">Reference proteome</keyword>
<gene>
    <name evidence="5" type="primary">fliY</name>
    <name evidence="4" type="ORF">Lgra_1352</name>
    <name evidence="5" type="ORF">NCTC12388_03280</name>
</gene>
<reference evidence="5 7" key="2">
    <citation type="submission" date="2018-06" db="EMBL/GenBank/DDBJ databases">
        <authorList>
            <consortium name="Pathogen Informatics"/>
            <person name="Doyle S."/>
        </authorList>
    </citation>
    <scope>NUCLEOTIDE SEQUENCE [LARGE SCALE GENOMIC DNA]</scope>
    <source>
        <strain evidence="5 7">NCTC12388</strain>
    </source>
</reference>
<dbReference type="InterPro" id="IPR001638">
    <property type="entry name" value="Solute-binding_3/MltF_N"/>
</dbReference>
<sequence>MKKSFILIICIIILPFNLYGRTLKIGISHFDPPFVIQLSHEYFSGFDINMAQYICKKLDYEYTFVSMDWNELIDAVAKNDVDIAVSGFTIPQQGYSSQVTYSLPYLITKIHIIGLDDHTKKPLNFELLHNTNIGITDKDYLEQFKKLNLINTKFVLFDQDDDLINALRAGKIKFALIDSYSASYWDINSSDTIKDFGPIHAIEYFTVIAINSKDSALQKEINEALIDYLNSQEFMTNYKENLVHFQK</sequence>
<dbReference type="PANTHER" id="PTHR35936">
    <property type="entry name" value="MEMBRANE-BOUND LYTIC MUREIN TRANSGLYCOSYLASE F"/>
    <property type="match status" value="1"/>
</dbReference>
<name>A0A378JF28_9GAMM</name>
<dbReference type="EMBL" id="LNYE01000020">
    <property type="protein sequence ID" value="KTD11894.1"/>
    <property type="molecule type" value="Genomic_DNA"/>
</dbReference>
<reference evidence="4 6" key="1">
    <citation type="submission" date="2015-11" db="EMBL/GenBank/DDBJ databases">
        <title>Genomic analysis of 38 Legionella species identifies large and diverse effector repertoires.</title>
        <authorList>
            <person name="Burstein D."/>
            <person name="Amaro F."/>
            <person name="Zusman T."/>
            <person name="Lifshitz Z."/>
            <person name="Cohen O."/>
            <person name="Gilbert J.A."/>
            <person name="Pupko T."/>
            <person name="Shuman H.A."/>
            <person name="Segal G."/>
        </authorList>
    </citation>
    <scope>NUCLEOTIDE SEQUENCE [LARGE SCALE GENOMIC DNA]</scope>
    <source>
        <strain evidence="4 6">Lyon 8420412</strain>
    </source>
</reference>
<evidence type="ECO:0000313" key="7">
    <source>
        <dbReference type="Proteomes" id="UP000254476"/>
    </source>
</evidence>
<dbReference type="STRING" id="45066.Lgra_1352"/>
<dbReference type="RefSeq" id="WP_238584385.1">
    <property type="nucleotide sequence ID" value="NZ_CAAAHW010000010.1"/>
</dbReference>
<dbReference type="PANTHER" id="PTHR35936:SF19">
    <property type="entry name" value="AMINO-ACID-BINDING PROTEIN YXEM-RELATED"/>
    <property type="match status" value="1"/>
</dbReference>
<keyword evidence="2" id="KW-0732">Signal</keyword>
<evidence type="ECO:0000256" key="2">
    <source>
        <dbReference type="ARBA" id="ARBA00022729"/>
    </source>
</evidence>
<evidence type="ECO:0000313" key="5">
    <source>
        <dbReference type="EMBL" id="STX46514.1"/>
    </source>
</evidence>
<organism evidence="5 7">
    <name type="scientific">Legionella gratiana</name>
    <dbReference type="NCBI Taxonomy" id="45066"/>
    <lineage>
        <taxon>Bacteria</taxon>
        <taxon>Pseudomonadati</taxon>
        <taxon>Pseudomonadota</taxon>
        <taxon>Gammaproteobacteria</taxon>
        <taxon>Legionellales</taxon>
        <taxon>Legionellaceae</taxon>
        <taxon>Legionella</taxon>
    </lineage>
</organism>
<dbReference type="EMBL" id="UGOB01000001">
    <property type="protein sequence ID" value="STX46514.1"/>
    <property type="molecule type" value="Genomic_DNA"/>
</dbReference>
<feature type="domain" description="Solute-binding protein family 3/N-terminal" evidence="3">
    <location>
        <begin position="22"/>
        <end position="244"/>
    </location>
</feature>
<evidence type="ECO:0000259" key="3">
    <source>
        <dbReference type="SMART" id="SM00062"/>
    </source>
</evidence>
<dbReference type="SMART" id="SM00062">
    <property type="entry name" value="PBPb"/>
    <property type="match status" value="1"/>
</dbReference>
<evidence type="ECO:0000256" key="1">
    <source>
        <dbReference type="ARBA" id="ARBA00010333"/>
    </source>
</evidence>
<dbReference type="Proteomes" id="UP000054691">
    <property type="component" value="Unassembled WGS sequence"/>
</dbReference>
<dbReference type="Gene3D" id="3.40.190.10">
    <property type="entry name" value="Periplasmic binding protein-like II"/>
    <property type="match status" value="2"/>
</dbReference>
<evidence type="ECO:0000313" key="6">
    <source>
        <dbReference type="Proteomes" id="UP000054691"/>
    </source>
</evidence>
<dbReference type="Pfam" id="PF00497">
    <property type="entry name" value="SBP_bac_3"/>
    <property type="match status" value="1"/>
</dbReference>
<accession>A0A378JF28</accession>
<protein>
    <submittedName>
        <fullName evidence="5">Amino acid ABC transporter substrate-binding protein</fullName>
    </submittedName>
</protein>
<evidence type="ECO:0000313" key="4">
    <source>
        <dbReference type="EMBL" id="KTD11894.1"/>
    </source>
</evidence>